<dbReference type="AlphaFoldDB" id="A0AAV7R870"/>
<accession>A0AAV7R870</accession>
<evidence type="ECO:0000313" key="2">
    <source>
        <dbReference type="EMBL" id="KAJ1148994.1"/>
    </source>
</evidence>
<organism evidence="2 3">
    <name type="scientific">Pleurodeles waltl</name>
    <name type="common">Iberian ribbed newt</name>
    <dbReference type="NCBI Taxonomy" id="8319"/>
    <lineage>
        <taxon>Eukaryota</taxon>
        <taxon>Metazoa</taxon>
        <taxon>Chordata</taxon>
        <taxon>Craniata</taxon>
        <taxon>Vertebrata</taxon>
        <taxon>Euteleostomi</taxon>
        <taxon>Amphibia</taxon>
        <taxon>Batrachia</taxon>
        <taxon>Caudata</taxon>
        <taxon>Salamandroidea</taxon>
        <taxon>Salamandridae</taxon>
        <taxon>Pleurodelinae</taxon>
        <taxon>Pleurodeles</taxon>
    </lineage>
</organism>
<evidence type="ECO:0000313" key="3">
    <source>
        <dbReference type="Proteomes" id="UP001066276"/>
    </source>
</evidence>
<keyword evidence="3" id="KW-1185">Reference proteome</keyword>
<dbReference type="Proteomes" id="UP001066276">
    <property type="component" value="Chromosome 5"/>
</dbReference>
<protein>
    <submittedName>
        <fullName evidence="2">Uncharacterized protein</fullName>
    </submittedName>
</protein>
<feature type="region of interest" description="Disordered" evidence="1">
    <location>
        <begin position="134"/>
        <end position="217"/>
    </location>
</feature>
<feature type="compositionally biased region" description="Polar residues" evidence="1">
    <location>
        <begin position="206"/>
        <end position="215"/>
    </location>
</feature>
<gene>
    <name evidence="2" type="ORF">NDU88_001815</name>
</gene>
<feature type="region of interest" description="Disordered" evidence="1">
    <location>
        <begin position="1"/>
        <end position="30"/>
    </location>
</feature>
<dbReference type="EMBL" id="JANPWB010000009">
    <property type="protein sequence ID" value="KAJ1148994.1"/>
    <property type="molecule type" value="Genomic_DNA"/>
</dbReference>
<comment type="caution">
    <text evidence="2">The sequence shown here is derived from an EMBL/GenBank/DDBJ whole genome shotgun (WGS) entry which is preliminary data.</text>
</comment>
<feature type="compositionally biased region" description="Low complexity" evidence="1">
    <location>
        <begin position="262"/>
        <end position="272"/>
    </location>
</feature>
<feature type="region of interest" description="Disordered" evidence="1">
    <location>
        <begin position="254"/>
        <end position="297"/>
    </location>
</feature>
<reference evidence="2" key="1">
    <citation type="journal article" date="2022" name="bioRxiv">
        <title>Sequencing and chromosome-scale assembly of the giantPleurodeles waltlgenome.</title>
        <authorList>
            <person name="Brown T."/>
            <person name="Elewa A."/>
            <person name="Iarovenko S."/>
            <person name="Subramanian E."/>
            <person name="Araus A.J."/>
            <person name="Petzold A."/>
            <person name="Susuki M."/>
            <person name="Suzuki K.-i.T."/>
            <person name="Hayashi T."/>
            <person name="Toyoda A."/>
            <person name="Oliveira C."/>
            <person name="Osipova E."/>
            <person name="Leigh N.D."/>
            <person name="Simon A."/>
            <person name="Yun M.H."/>
        </authorList>
    </citation>
    <scope>NUCLEOTIDE SEQUENCE</scope>
    <source>
        <strain evidence="2">20211129_DDA</strain>
        <tissue evidence="2">Liver</tissue>
    </source>
</reference>
<sequence length="297" mass="31767">MAGRPTASVPGLSHSTPRADAVGPPLSPDGVTARHGSFKYSSLAGQRVRSLGPRLSSWAALTGRLPFPRRLFYWVPLNGTRGPVTHCMGLASSPEFVRECLPLQRPPMTRGGPPTAAPPVDLQLQARGQEIPGSAATGVSVQARPRRGLQDSAWFPRSASGPGRCRRGRPNRGARPQAQQLSALQGRVADATRQQRPAQPHCFSGPTRTRSGTSQPAPPFMRCSDCSARFHTGAITVAPRSKFWSDSLPHGVTPGEHRLRSPHSSGHGSPRGIFRHRIFSGSSAPGPAVPEDPRRIL</sequence>
<proteinExistence type="predicted"/>
<name>A0AAV7R870_PLEWA</name>
<evidence type="ECO:0000256" key="1">
    <source>
        <dbReference type="SAM" id="MobiDB-lite"/>
    </source>
</evidence>